<dbReference type="InterPro" id="IPR001878">
    <property type="entry name" value="Znf_CCHC"/>
</dbReference>
<dbReference type="Pfam" id="PF14111">
    <property type="entry name" value="DUF4283"/>
    <property type="match status" value="1"/>
</dbReference>
<evidence type="ECO:0000259" key="3">
    <source>
        <dbReference type="PROSITE" id="PS50158"/>
    </source>
</evidence>
<dbReference type="InterPro" id="IPR025558">
    <property type="entry name" value="DUF4283"/>
</dbReference>
<dbReference type="InterPro" id="IPR040256">
    <property type="entry name" value="At4g02000-like"/>
</dbReference>
<dbReference type="PANTHER" id="PTHR31286">
    <property type="entry name" value="GLYCINE-RICH CELL WALL STRUCTURAL PROTEIN 1.8-LIKE"/>
    <property type="match status" value="1"/>
</dbReference>
<keyword evidence="5" id="KW-1185">Reference proteome</keyword>
<keyword evidence="1" id="KW-0863">Zinc-finger</keyword>
<dbReference type="InterPro" id="IPR025836">
    <property type="entry name" value="Zn_knuckle_CX2CX4HX4C"/>
</dbReference>
<accession>A0A7J9FKP9</accession>
<reference evidence="4 5" key="1">
    <citation type="journal article" date="2019" name="Genome Biol. Evol.">
        <title>Insights into the evolution of the New World diploid cottons (Gossypium, subgenus Houzingenia) based on genome sequencing.</title>
        <authorList>
            <person name="Grover C.E."/>
            <person name="Arick M.A. 2nd"/>
            <person name="Thrash A."/>
            <person name="Conover J.L."/>
            <person name="Sanders W.S."/>
            <person name="Peterson D.G."/>
            <person name="Frelichowski J.E."/>
            <person name="Scheffler J.A."/>
            <person name="Scheffler B.E."/>
            <person name="Wendel J.F."/>
        </authorList>
    </citation>
    <scope>NUCLEOTIDE SEQUENCE [LARGE SCALE GENOMIC DNA]</scope>
    <source>
        <strain evidence="4">8</strain>
        <tissue evidence="4">Leaf</tissue>
    </source>
</reference>
<dbReference type="PROSITE" id="PS50158">
    <property type="entry name" value="ZF_CCHC"/>
    <property type="match status" value="1"/>
</dbReference>
<keyword evidence="1" id="KW-0862">Zinc</keyword>
<feature type="non-terminal residue" evidence="4">
    <location>
        <position position="1"/>
    </location>
</feature>
<feature type="region of interest" description="Disordered" evidence="2">
    <location>
        <begin position="325"/>
        <end position="344"/>
    </location>
</feature>
<evidence type="ECO:0000313" key="5">
    <source>
        <dbReference type="Proteomes" id="UP000593568"/>
    </source>
</evidence>
<gene>
    <name evidence="4" type="ORF">Gotri_027019</name>
</gene>
<evidence type="ECO:0000256" key="2">
    <source>
        <dbReference type="SAM" id="MobiDB-lite"/>
    </source>
</evidence>
<dbReference type="AlphaFoldDB" id="A0A7J9FKP9"/>
<evidence type="ECO:0000313" key="4">
    <source>
        <dbReference type="EMBL" id="MBA0785869.1"/>
    </source>
</evidence>
<keyword evidence="1" id="KW-0479">Metal-binding</keyword>
<protein>
    <recommendedName>
        <fullName evidence="3">CCHC-type domain-containing protein</fullName>
    </recommendedName>
</protein>
<evidence type="ECO:0000256" key="1">
    <source>
        <dbReference type="PROSITE-ProRule" id="PRU00047"/>
    </source>
</evidence>
<dbReference type="SUPFAM" id="SSF57756">
    <property type="entry name" value="Retrovirus zinc finger-like domains"/>
    <property type="match status" value="1"/>
</dbReference>
<dbReference type="EMBL" id="JABEZW010220529">
    <property type="protein sequence ID" value="MBA0785869.1"/>
    <property type="molecule type" value="Genomic_DNA"/>
</dbReference>
<organism evidence="4 5">
    <name type="scientific">Gossypium trilobum</name>
    <dbReference type="NCBI Taxonomy" id="34281"/>
    <lineage>
        <taxon>Eukaryota</taxon>
        <taxon>Viridiplantae</taxon>
        <taxon>Streptophyta</taxon>
        <taxon>Embryophyta</taxon>
        <taxon>Tracheophyta</taxon>
        <taxon>Spermatophyta</taxon>
        <taxon>Magnoliopsida</taxon>
        <taxon>eudicotyledons</taxon>
        <taxon>Gunneridae</taxon>
        <taxon>Pentapetalae</taxon>
        <taxon>rosids</taxon>
        <taxon>malvids</taxon>
        <taxon>Malvales</taxon>
        <taxon>Malvaceae</taxon>
        <taxon>Malvoideae</taxon>
        <taxon>Gossypium</taxon>
    </lineage>
</organism>
<proteinExistence type="predicted"/>
<comment type="caution">
    <text evidence="4">The sequence shown here is derived from an EMBL/GenBank/DDBJ whole genome shotgun (WGS) entry which is preliminary data.</text>
</comment>
<dbReference type="GO" id="GO:0008270">
    <property type="term" value="F:zinc ion binding"/>
    <property type="evidence" value="ECO:0007669"/>
    <property type="project" value="UniProtKB-KW"/>
</dbReference>
<dbReference type="Pfam" id="PF14392">
    <property type="entry name" value="zf-CCHC_4"/>
    <property type="match status" value="1"/>
</dbReference>
<dbReference type="InterPro" id="IPR036875">
    <property type="entry name" value="Znf_CCHC_sf"/>
</dbReference>
<feature type="domain" description="CCHC-type" evidence="3">
    <location>
        <begin position="232"/>
        <end position="246"/>
    </location>
</feature>
<dbReference type="PANTHER" id="PTHR31286:SF153">
    <property type="entry name" value="DUF4283 DOMAIN PROTEIN"/>
    <property type="match status" value="1"/>
</dbReference>
<sequence length="414" mass="45556">VSFFGVIGQISLGALHPISFLCFDCWRVVIGMEDALENLRLLDDEEEALQEHDGASGCVHQLCLVGRCLTDSVIHFPSLRNTMADLWHPIGGICITEIGEKRYLFQFFHEVDIERVVAGIPWFFNNHLIILQRVPIGVNPVVMELNHTEFWLQVHDLPPGLMSMSMAKQLGDFCGKFLEYDTSIPTLGIQNYLHIRVCLNVAAPLKRKKKVLIGKSMVVYARFKYEKLSLFCFICGKLGHGENYCPLRLSIDPSKIVFGWDLSIRAVARNRSRVVSRWLRAADRSPCNDENWAGLTQGNSGNVGKGLGLNSRGCVGSSNLSTNPNLIPLGPAHSRGVDNSNKGRGGCTDAVISDEVAYGPMELVLVEENVPIMLTDGKKRQRTVENSCVLLDANVGAGSMNVSASSAGQSSRAQ</sequence>
<dbReference type="GO" id="GO:0003676">
    <property type="term" value="F:nucleic acid binding"/>
    <property type="evidence" value="ECO:0007669"/>
    <property type="project" value="InterPro"/>
</dbReference>
<dbReference type="Proteomes" id="UP000593568">
    <property type="component" value="Unassembled WGS sequence"/>
</dbReference>
<name>A0A7J9FKP9_9ROSI</name>